<protein>
    <submittedName>
        <fullName evidence="3">Type I polyketide synthase</fullName>
    </submittedName>
</protein>
<evidence type="ECO:0000313" key="3">
    <source>
        <dbReference type="EMBL" id="ALT10467.1"/>
    </source>
</evidence>
<dbReference type="InterPro" id="IPR050091">
    <property type="entry name" value="PKS_NRPS_Biosynth_Enz"/>
</dbReference>
<dbReference type="AlphaFoldDB" id="A0A0U3B567"/>
<dbReference type="InterPro" id="IPR016039">
    <property type="entry name" value="Thiolase-like"/>
</dbReference>
<evidence type="ECO:0000256" key="1">
    <source>
        <dbReference type="ARBA" id="ARBA00022679"/>
    </source>
</evidence>
<dbReference type="GO" id="GO:0006633">
    <property type="term" value="P:fatty acid biosynthetic process"/>
    <property type="evidence" value="ECO:0007669"/>
    <property type="project" value="InterPro"/>
</dbReference>
<evidence type="ECO:0000259" key="2">
    <source>
        <dbReference type="Pfam" id="PF00109"/>
    </source>
</evidence>
<name>A0A0U3B567_9PSEU</name>
<dbReference type="InterPro" id="IPR018201">
    <property type="entry name" value="Ketoacyl_synth_AS"/>
</dbReference>
<accession>A0A0U3B567</accession>
<dbReference type="PANTHER" id="PTHR43775:SF51">
    <property type="entry name" value="INACTIVE PHENOLPHTHIOCEROL SYNTHESIS POLYKETIDE SYNTHASE TYPE I PKS1-RELATED"/>
    <property type="match status" value="1"/>
</dbReference>
<organism evidence="3">
    <name type="scientific">Pseudonocardia cytotoxica</name>
    <dbReference type="NCBI Taxonomy" id="1716172"/>
    <lineage>
        <taxon>Bacteria</taxon>
        <taxon>Bacillati</taxon>
        <taxon>Actinomycetota</taxon>
        <taxon>Actinomycetes</taxon>
        <taxon>Pseudonocardiales</taxon>
        <taxon>Pseudonocardiaceae</taxon>
        <taxon>Pseudonocardia</taxon>
    </lineage>
</organism>
<dbReference type="GO" id="GO:0004315">
    <property type="term" value="F:3-oxoacyl-[acyl-carrier-protein] synthase activity"/>
    <property type="evidence" value="ECO:0007669"/>
    <property type="project" value="InterPro"/>
</dbReference>
<dbReference type="InterPro" id="IPR014030">
    <property type="entry name" value="Ketoacyl_synth_N"/>
</dbReference>
<dbReference type="PROSITE" id="PS00606">
    <property type="entry name" value="KS3_1"/>
    <property type="match status" value="1"/>
</dbReference>
<feature type="domain" description="Beta-ketoacyl synthase-like N-terminal" evidence="2">
    <location>
        <begin position="13"/>
        <end position="69"/>
    </location>
</feature>
<dbReference type="Pfam" id="PF00109">
    <property type="entry name" value="ketoacyl-synt"/>
    <property type="match status" value="1"/>
</dbReference>
<dbReference type="GO" id="GO:0004312">
    <property type="term" value="F:fatty acid synthase activity"/>
    <property type="evidence" value="ECO:0007669"/>
    <property type="project" value="TreeGrafter"/>
</dbReference>
<proteinExistence type="predicted"/>
<reference evidence="3" key="1">
    <citation type="submission" date="2015-07" db="EMBL/GenBank/DDBJ databases">
        <title>Pseudononocardia sp. MCCB 268 isolated from high arctic showing anticancer activity on non-small cell lung cancer cells.</title>
        <authorList>
            <person name="Dhaneesha M."/>
            <person name="Sajeevan T.P."/>
        </authorList>
    </citation>
    <scope>NUCLEOTIDE SEQUENCE</scope>
    <source>
        <strain evidence="3">MCCB 268</strain>
    </source>
</reference>
<sequence>MYCDYGAALAAFPEDVEAYLGAGNVARIVSGRLSYLFGLEGPALSVDTACSSSLVALHLAVPSLRRDEC</sequence>
<dbReference type="PANTHER" id="PTHR43775">
    <property type="entry name" value="FATTY ACID SYNTHASE"/>
    <property type="match status" value="1"/>
</dbReference>
<dbReference type="Gene3D" id="3.40.47.10">
    <property type="match status" value="1"/>
</dbReference>
<keyword evidence="1" id="KW-0808">Transferase</keyword>
<dbReference type="EMBL" id="KT351404">
    <property type="protein sequence ID" value="ALT10467.1"/>
    <property type="molecule type" value="Genomic_DNA"/>
</dbReference>
<dbReference type="SUPFAM" id="SSF53901">
    <property type="entry name" value="Thiolase-like"/>
    <property type="match status" value="1"/>
</dbReference>